<dbReference type="EC" id="2.3.1.257" evidence="4"/>
<dbReference type="InterPro" id="IPR039949">
    <property type="entry name" value="NAA40"/>
</dbReference>
<keyword evidence="7" id="KW-0808">Transferase</keyword>
<dbReference type="CDD" id="cd04301">
    <property type="entry name" value="NAT_SF"/>
    <property type="match status" value="1"/>
</dbReference>
<organism evidence="13 14">
    <name type="scientific">Gnathostoma spinigerum</name>
    <dbReference type="NCBI Taxonomy" id="75299"/>
    <lineage>
        <taxon>Eukaryota</taxon>
        <taxon>Metazoa</taxon>
        <taxon>Ecdysozoa</taxon>
        <taxon>Nematoda</taxon>
        <taxon>Chromadorea</taxon>
        <taxon>Rhabditida</taxon>
        <taxon>Spirurina</taxon>
        <taxon>Gnathostomatomorpha</taxon>
        <taxon>Gnathostomatoidea</taxon>
        <taxon>Gnathostomatidae</taxon>
        <taxon>Gnathostoma</taxon>
    </lineage>
</organism>
<sequence>MAPAEGKKKLVKKACKMKNPIVDLNCVPIEQTLDGEALSYLFLWGTHLNNEQFTWVFDLFNKNMRSYYEKSQWGYDAENKKQELQATTSRYVLVRNSVGRYVAFCHYRFCMDHASAVVYCYEIQVEPDYQSKGVGTLLISMLITVCERTGMDKVMATVFAFNEKSLGFFHKLGFAADITCPDAEQGLDYLILSHAIS</sequence>
<comment type="similarity">
    <text evidence="3">Belongs to the acetyltransferase family. NAA40 subfamily.</text>
</comment>
<dbReference type="PANTHER" id="PTHR20531:SF1">
    <property type="entry name" value="N-ALPHA-ACETYLTRANSFERASE 40"/>
    <property type="match status" value="1"/>
</dbReference>
<evidence type="ECO:0000256" key="10">
    <source>
        <dbReference type="ARBA" id="ARBA00047821"/>
    </source>
</evidence>
<dbReference type="InterPro" id="IPR000182">
    <property type="entry name" value="GNAT_dom"/>
</dbReference>
<dbReference type="InterPro" id="IPR016181">
    <property type="entry name" value="Acyl_CoA_acyltransferase"/>
</dbReference>
<comment type="catalytic activity">
    <reaction evidence="10">
        <text>N-terminal L-seryl-[histone H2A] + acetyl-CoA = N-terminal N(alpha)-acetyl-L-seryl-[histone H2A] + CoA + H(+)</text>
        <dbReference type="Rhea" id="RHEA:50600"/>
        <dbReference type="Rhea" id="RHEA-COMP:12742"/>
        <dbReference type="Rhea" id="RHEA-COMP:12744"/>
        <dbReference type="ChEBI" id="CHEBI:15378"/>
        <dbReference type="ChEBI" id="CHEBI:57287"/>
        <dbReference type="ChEBI" id="CHEBI:57288"/>
        <dbReference type="ChEBI" id="CHEBI:64738"/>
        <dbReference type="ChEBI" id="CHEBI:83690"/>
        <dbReference type="EC" id="2.3.1.257"/>
    </reaction>
</comment>
<accession>A0ABD6EDH2</accession>
<evidence type="ECO:0000256" key="4">
    <source>
        <dbReference type="ARBA" id="ARBA00012950"/>
    </source>
</evidence>
<evidence type="ECO:0000256" key="2">
    <source>
        <dbReference type="ARBA" id="ARBA00004496"/>
    </source>
</evidence>
<dbReference type="GO" id="GO:0005634">
    <property type="term" value="C:nucleus"/>
    <property type="evidence" value="ECO:0007669"/>
    <property type="project" value="UniProtKB-SubCell"/>
</dbReference>
<gene>
    <name evidence="13" type="ORF">AB6A40_002103</name>
</gene>
<reference evidence="13 14" key="1">
    <citation type="submission" date="2024-08" db="EMBL/GenBank/DDBJ databases">
        <title>Gnathostoma spinigerum genome.</title>
        <authorList>
            <person name="Gonzalez-Bertolin B."/>
            <person name="Monzon S."/>
            <person name="Zaballos A."/>
            <person name="Jimenez P."/>
            <person name="Dekumyoy P."/>
            <person name="Varona S."/>
            <person name="Cuesta I."/>
            <person name="Sumanam S."/>
            <person name="Adisakwattana P."/>
            <person name="Gasser R.B."/>
            <person name="Hernandez-Gonzalez A."/>
            <person name="Young N.D."/>
            <person name="Perteguer M.J."/>
        </authorList>
    </citation>
    <scope>NUCLEOTIDE SEQUENCE [LARGE SCALE GENOMIC DNA]</scope>
    <source>
        <strain evidence="13">AL3</strain>
        <tissue evidence="13">Liver</tissue>
    </source>
</reference>
<dbReference type="PROSITE" id="PS51186">
    <property type="entry name" value="GNAT"/>
    <property type="match status" value="1"/>
</dbReference>
<comment type="subcellular location">
    <subcellularLocation>
        <location evidence="2">Cytoplasm</location>
    </subcellularLocation>
    <subcellularLocation>
        <location evidence="1">Nucleus</location>
    </subcellularLocation>
</comment>
<dbReference type="AlphaFoldDB" id="A0ABD6EDH2"/>
<proteinExistence type="inferred from homology"/>
<evidence type="ECO:0000259" key="12">
    <source>
        <dbReference type="PROSITE" id="PS51186"/>
    </source>
</evidence>
<keyword evidence="9" id="KW-0012">Acyltransferase</keyword>
<evidence type="ECO:0000313" key="13">
    <source>
        <dbReference type="EMBL" id="MFH4975394.1"/>
    </source>
</evidence>
<evidence type="ECO:0000256" key="11">
    <source>
        <dbReference type="ARBA" id="ARBA00049524"/>
    </source>
</evidence>
<evidence type="ECO:0000256" key="6">
    <source>
        <dbReference type="ARBA" id="ARBA00022490"/>
    </source>
</evidence>
<keyword evidence="14" id="KW-1185">Reference proteome</keyword>
<keyword evidence="6" id="KW-0963">Cytoplasm</keyword>
<dbReference type="PANTHER" id="PTHR20531">
    <property type="entry name" value="N-ALPHA-ACETYLTRANSFERASE 40"/>
    <property type="match status" value="1"/>
</dbReference>
<dbReference type="GO" id="GO:0005737">
    <property type="term" value="C:cytoplasm"/>
    <property type="evidence" value="ECO:0007669"/>
    <property type="project" value="UniProtKB-SubCell"/>
</dbReference>
<dbReference type="Pfam" id="PF00583">
    <property type="entry name" value="Acetyltransf_1"/>
    <property type="match status" value="1"/>
</dbReference>
<dbReference type="Gene3D" id="3.40.630.30">
    <property type="match status" value="1"/>
</dbReference>
<dbReference type="GO" id="GO:1990189">
    <property type="term" value="F:protein N-terminal-serine acetyltransferase activity"/>
    <property type="evidence" value="ECO:0007669"/>
    <property type="project" value="UniProtKB-EC"/>
</dbReference>
<comment type="caution">
    <text evidence="13">The sequence shown here is derived from an EMBL/GenBank/DDBJ whole genome shotgun (WGS) entry which is preliminary data.</text>
</comment>
<feature type="domain" description="N-acetyltransferase" evidence="12">
    <location>
        <begin position="48"/>
        <end position="197"/>
    </location>
</feature>
<evidence type="ECO:0000256" key="1">
    <source>
        <dbReference type="ARBA" id="ARBA00004123"/>
    </source>
</evidence>
<name>A0ABD6EDH2_9BILA</name>
<keyword evidence="8" id="KW-0539">Nucleus</keyword>
<dbReference type="EMBL" id="JBGFUD010000883">
    <property type="protein sequence ID" value="MFH4975394.1"/>
    <property type="molecule type" value="Genomic_DNA"/>
</dbReference>
<evidence type="ECO:0000256" key="8">
    <source>
        <dbReference type="ARBA" id="ARBA00023242"/>
    </source>
</evidence>
<evidence type="ECO:0000256" key="9">
    <source>
        <dbReference type="ARBA" id="ARBA00023315"/>
    </source>
</evidence>
<dbReference type="SUPFAM" id="SSF55729">
    <property type="entry name" value="Acyl-CoA N-acyltransferases (Nat)"/>
    <property type="match status" value="1"/>
</dbReference>
<comment type="catalytic activity">
    <reaction evidence="11">
        <text>N-terminal L-seryl-[histone H4] + acetyl-CoA = N-terminal N(alpha)-acetyl-L-seryl-[histone H4] + CoA + H(+)</text>
        <dbReference type="Rhea" id="RHEA:50596"/>
        <dbReference type="Rhea" id="RHEA-COMP:12740"/>
        <dbReference type="Rhea" id="RHEA-COMP:12743"/>
        <dbReference type="ChEBI" id="CHEBI:15378"/>
        <dbReference type="ChEBI" id="CHEBI:57287"/>
        <dbReference type="ChEBI" id="CHEBI:57288"/>
        <dbReference type="ChEBI" id="CHEBI:64738"/>
        <dbReference type="ChEBI" id="CHEBI:83690"/>
        <dbReference type="EC" id="2.3.1.257"/>
    </reaction>
</comment>
<evidence type="ECO:0000256" key="7">
    <source>
        <dbReference type="ARBA" id="ARBA00022679"/>
    </source>
</evidence>
<evidence type="ECO:0000313" key="14">
    <source>
        <dbReference type="Proteomes" id="UP001608902"/>
    </source>
</evidence>
<evidence type="ECO:0000256" key="5">
    <source>
        <dbReference type="ARBA" id="ARBA00015043"/>
    </source>
</evidence>
<protein>
    <recommendedName>
        <fullName evidence="5">N-alpha-acetyltransferase 40</fullName>
        <ecNumber evidence="4">2.3.1.257</ecNumber>
    </recommendedName>
</protein>
<dbReference type="Proteomes" id="UP001608902">
    <property type="component" value="Unassembled WGS sequence"/>
</dbReference>
<evidence type="ECO:0000256" key="3">
    <source>
        <dbReference type="ARBA" id="ARBA00008870"/>
    </source>
</evidence>